<protein>
    <submittedName>
        <fullName evidence="1">Uncharacterized protein</fullName>
    </submittedName>
</protein>
<evidence type="ECO:0000313" key="2">
    <source>
        <dbReference type="Proteomes" id="UP000178893"/>
    </source>
</evidence>
<proteinExistence type="predicted"/>
<dbReference type="EMBL" id="MHLW01000022">
    <property type="protein sequence ID" value="OGZ17883.1"/>
    <property type="molecule type" value="Genomic_DNA"/>
</dbReference>
<gene>
    <name evidence="1" type="ORF">A2V72_02920</name>
</gene>
<name>A0A1G2DWF1_9BACT</name>
<reference evidence="1 2" key="1">
    <citation type="journal article" date="2016" name="Nat. Commun.">
        <title>Thousands of microbial genomes shed light on interconnected biogeochemical processes in an aquifer system.</title>
        <authorList>
            <person name="Anantharaman K."/>
            <person name="Brown C.T."/>
            <person name="Hug L.A."/>
            <person name="Sharon I."/>
            <person name="Castelle C.J."/>
            <person name="Probst A.J."/>
            <person name="Thomas B.C."/>
            <person name="Singh A."/>
            <person name="Wilkins M.J."/>
            <person name="Karaoz U."/>
            <person name="Brodie E.L."/>
            <person name="Williams K.H."/>
            <person name="Hubbard S.S."/>
            <person name="Banfield J.F."/>
        </authorList>
    </citation>
    <scope>NUCLEOTIDE SEQUENCE [LARGE SCALE GENOMIC DNA]</scope>
</reference>
<evidence type="ECO:0000313" key="1">
    <source>
        <dbReference type="EMBL" id="OGZ17883.1"/>
    </source>
</evidence>
<sequence length="922" mass="102113">MLKFFIQRKKAFGSAILLLALSTNLIGSAVFAQGMGFFPEYPSRLRYLAEELNQSGQNLVYLNEELRNEAARCSCQNAKSQCGQDSDGNIQVYSPDVFGDPCLNREEIEQIKADVKNEAEQVSFLKDLLKQEMAAGIEAELKTLREDEANELRTGLDNLIAYSEEINASAMENIEALDGETHSSETQCNAECGTGSIFELRACIFGSVGTSDPITMEFEVGAGLTDLDLGEVRIDELELNLPSRIEISGIGSVGDFRINLNDVVVDFPELPAADLGGLNLGSIVLHPSSPDIPVISPVDFSCANFSASAYQCQKEEEPSGYYLDLGWYLQTFSWLSEKCSDLPTMKDENGILKEEIEQCFDKENVHLTIIKDCNLIWQEYLQCIEDPFAQCDQPAGICGEINGPETRNTAISRKCQDLFRQENEPVPGNCNLASLENKCSQIKEEGREEIPESCKFLPLFTGEIEIPEGQNYELSGENCSAQTISDIPESAIRLDCPSLPAIGSATLPKIKLPSIIIPDIRLPDFSFMPFIRVNLPDFIFEDLIFPDLNLCDFDACQNIIEPMKIDFQYPSLMIPDVEIPPLYISLADIFGAAGIGLNPLAIEMDDIEFPPIPFGLSGFNLNNYISFNIDLPEISLPRPEIILNFNGVKINAFDILLGLVGAVIPIPGGCIGVIGGISGIPLVIGFPDYYFSWPKFPEIPNLCDNEYINLNSFCQKIESSLIRDITRKIDEIETIINRAVQTQLQNRLDRLAVIFEQTIRESILGQLEEIKDRIEQEIRQSVAMATVENGMLKIPKAIVPLDNITVLMDRINRELSRIPLEVNLAWPANLKRIPLTDPISYQLPSIPLSGLSFTKSILIKLPGFQLPAFNFNIGISYPSCESESPSGGNPYPMGQINNNLGAIININEGINAVSNQINDILY</sequence>
<organism evidence="1 2">
    <name type="scientific">Candidatus Nealsonbacteria bacterium RBG_13_37_56</name>
    <dbReference type="NCBI Taxonomy" id="1801661"/>
    <lineage>
        <taxon>Bacteria</taxon>
        <taxon>Candidatus Nealsoniibacteriota</taxon>
    </lineage>
</organism>
<accession>A0A1G2DWF1</accession>
<dbReference type="AlphaFoldDB" id="A0A1G2DWF1"/>
<dbReference type="Proteomes" id="UP000178893">
    <property type="component" value="Unassembled WGS sequence"/>
</dbReference>
<comment type="caution">
    <text evidence="1">The sequence shown here is derived from an EMBL/GenBank/DDBJ whole genome shotgun (WGS) entry which is preliminary data.</text>
</comment>